<evidence type="ECO:0000313" key="2">
    <source>
        <dbReference type="EMBL" id="KAL0167227.1"/>
    </source>
</evidence>
<sequence length="136" mass="14939">MKMSALPHRMSEKPNASTAINAASSTTGGSGRSVLPVQHLRQMFAKAHTSPELKNLLNQELCKDWAGRETVRNNLDKELQRRLRKKQVKFTGAEAYLKTISRGKKPEHKSAGETHASNEEENQSGAGDAANGQETK</sequence>
<keyword evidence="3" id="KW-1185">Reference proteome</keyword>
<feature type="region of interest" description="Disordered" evidence="1">
    <location>
        <begin position="1"/>
        <end position="34"/>
    </location>
</feature>
<gene>
    <name evidence="2" type="ORF">M9458_039071</name>
</gene>
<feature type="non-terminal residue" evidence="2">
    <location>
        <position position="136"/>
    </location>
</feature>
<dbReference type="Proteomes" id="UP001529510">
    <property type="component" value="Unassembled WGS sequence"/>
</dbReference>
<evidence type="ECO:0000256" key="1">
    <source>
        <dbReference type="SAM" id="MobiDB-lite"/>
    </source>
</evidence>
<feature type="region of interest" description="Disordered" evidence="1">
    <location>
        <begin position="94"/>
        <end position="136"/>
    </location>
</feature>
<accession>A0ABD0NZP2</accession>
<name>A0ABD0NZP2_CIRMR</name>
<dbReference type="AlphaFoldDB" id="A0ABD0NZP2"/>
<dbReference type="EMBL" id="JAMKFB020000019">
    <property type="protein sequence ID" value="KAL0167227.1"/>
    <property type="molecule type" value="Genomic_DNA"/>
</dbReference>
<comment type="caution">
    <text evidence="2">The sequence shown here is derived from an EMBL/GenBank/DDBJ whole genome shotgun (WGS) entry which is preliminary data.</text>
</comment>
<reference evidence="2 3" key="1">
    <citation type="submission" date="2024-05" db="EMBL/GenBank/DDBJ databases">
        <title>Genome sequencing and assembly of Indian major carp, Cirrhinus mrigala (Hamilton, 1822).</title>
        <authorList>
            <person name="Mohindra V."/>
            <person name="Chowdhury L.M."/>
            <person name="Lal K."/>
            <person name="Jena J.K."/>
        </authorList>
    </citation>
    <scope>NUCLEOTIDE SEQUENCE [LARGE SCALE GENOMIC DNA]</scope>
    <source>
        <strain evidence="2">CM1030</strain>
        <tissue evidence="2">Blood</tissue>
    </source>
</reference>
<evidence type="ECO:0000313" key="3">
    <source>
        <dbReference type="Proteomes" id="UP001529510"/>
    </source>
</evidence>
<proteinExistence type="predicted"/>
<feature type="compositionally biased region" description="Low complexity" evidence="1">
    <location>
        <begin position="15"/>
        <end position="27"/>
    </location>
</feature>
<feature type="compositionally biased region" description="Basic and acidic residues" evidence="1">
    <location>
        <begin position="108"/>
        <end position="118"/>
    </location>
</feature>
<protein>
    <submittedName>
        <fullName evidence="2">Uncharacterized protein</fullName>
    </submittedName>
</protein>
<organism evidence="2 3">
    <name type="scientific">Cirrhinus mrigala</name>
    <name type="common">Mrigala</name>
    <dbReference type="NCBI Taxonomy" id="683832"/>
    <lineage>
        <taxon>Eukaryota</taxon>
        <taxon>Metazoa</taxon>
        <taxon>Chordata</taxon>
        <taxon>Craniata</taxon>
        <taxon>Vertebrata</taxon>
        <taxon>Euteleostomi</taxon>
        <taxon>Actinopterygii</taxon>
        <taxon>Neopterygii</taxon>
        <taxon>Teleostei</taxon>
        <taxon>Ostariophysi</taxon>
        <taxon>Cypriniformes</taxon>
        <taxon>Cyprinidae</taxon>
        <taxon>Labeoninae</taxon>
        <taxon>Labeonini</taxon>
        <taxon>Cirrhinus</taxon>
    </lineage>
</organism>